<proteinExistence type="predicted"/>
<evidence type="ECO:0000313" key="3">
    <source>
        <dbReference type="Proteomes" id="UP000486351"/>
    </source>
</evidence>
<comment type="caution">
    <text evidence="2">The sequence shown here is derived from an EMBL/GenBank/DDBJ whole genome shotgun (WGS) entry which is preliminary data.</text>
</comment>
<dbReference type="Proteomes" id="UP000486351">
    <property type="component" value="Unassembled WGS sequence"/>
</dbReference>
<dbReference type="Proteomes" id="UP000488956">
    <property type="component" value="Unassembled WGS sequence"/>
</dbReference>
<name>A0A6G0RLH5_9STRA</name>
<evidence type="ECO:0000313" key="1">
    <source>
        <dbReference type="EMBL" id="KAE9106280.1"/>
    </source>
</evidence>
<gene>
    <name evidence="2" type="ORF">PF008_g12931</name>
    <name evidence="1" type="ORF">PF010_g12685</name>
</gene>
<dbReference type="EMBL" id="QXFX01000715">
    <property type="protein sequence ID" value="KAE9106280.1"/>
    <property type="molecule type" value="Genomic_DNA"/>
</dbReference>
<dbReference type="EMBL" id="QXFY01000744">
    <property type="protein sequence ID" value="KAE9336612.1"/>
    <property type="molecule type" value="Genomic_DNA"/>
</dbReference>
<accession>A0A6G0RLH5</accession>
<organism evidence="2 3">
    <name type="scientific">Phytophthora fragariae</name>
    <dbReference type="NCBI Taxonomy" id="53985"/>
    <lineage>
        <taxon>Eukaryota</taxon>
        <taxon>Sar</taxon>
        <taxon>Stramenopiles</taxon>
        <taxon>Oomycota</taxon>
        <taxon>Peronosporomycetes</taxon>
        <taxon>Peronosporales</taxon>
        <taxon>Peronosporaceae</taxon>
        <taxon>Phytophthora</taxon>
    </lineage>
</organism>
<reference evidence="3 4" key="1">
    <citation type="submission" date="2018-09" db="EMBL/GenBank/DDBJ databases">
        <title>Genomic investigation of the strawberry pathogen Phytophthora fragariae indicates pathogenicity is determined by transcriptional variation in three key races.</title>
        <authorList>
            <person name="Adams T.M."/>
            <person name="Armitage A.D."/>
            <person name="Sobczyk M.K."/>
            <person name="Bates H.J."/>
            <person name="Dunwell J.M."/>
            <person name="Nellist C.F."/>
            <person name="Harrison R.J."/>
        </authorList>
    </citation>
    <scope>NUCLEOTIDE SEQUENCE [LARGE SCALE GENOMIC DNA]</scope>
    <source>
        <strain evidence="2 3">NOV-77</strain>
        <strain evidence="1 4">ONT-3</strain>
    </source>
</reference>
<evidence type="ECO:0000313" key="4">
    <source>
        <dbReference type="Proteomes" id="UP000488956"/>
    </source>
</evidence>
<sequence length="57" mass="6066">MGLSVLSIANMDRDAVRKAYADIDAVRVADSILGAKTWDGNFCGDTGWAPSTCTSRD</sequence>
<evidence type="ECO:0000313" key="2">
    <source>
        <dbReference type="EMBL" id="KAE9336612.1"/>
    </source>
</evidence>
<dbReference type="AlphaFoldDB" id="A0A6G0RLH5"/>
<protein>
    <submittedName>
        <fullName evidence="2">Uncharacterized protein</fullName>
    </submittedName>
</protein>